<organism evidence="11 12">
    <name type="scientific">Ficus carica</name>
    <name type="common">Common fig</name>
    <dbReference type="NCBI Taxonomy" id="3494"/>
    <lineage>
        <taxon>Eukaryota</taxon>
        <taxon>Viridiplantae</taxon>
        <taxon>Streptophyta</taxon>
        <taxon>Embryophyta</taxon>
        <taxon>Tracheophyta</taxon>
        <taxon>Spermatophyta</taxon>
        <taxon>Magnoliopsida</taxon>
        <taxon>eudicotyledons</taxon>
        <taxon>Gunneridae</taxon>
        <taxon>Pentapetalae</taxon>
        <taxon>rosids</taxon>
        <taxon>fabids</taxon>
        <taxon>Rosales</taxon>
        <taxon>Moraceae</taxon>
        <taxon>Ficeae</taxon>
        <taxon>Ficus</taxon>
    </lineage>
</organism>
<keyword evidence="12" id="KW-1185">Reference proteome</keyword>
<evidence type="ECO:0000313" key="11">
    <source>
        <dbReference type="EMBL" id="GMN29424.1"/>
    </source>
</evidence>
<evidence type="ECO:0000256" key="6">
    <source>
        <dbReference type="SAM" id="MobiDB-lite"/>
    </source>
</evidence>
<evidence type="ECO:0000313" key="9">
    <source>
        <dbReference type="EMBL" id="GMN29392.1"/>
    </source>
</evidence>
<name>A0AA88D7J7_FICCA</name>
<dbReference type="InterPro" id="IPR015300">
    <property type="entry name" value="DNA-bd_pseudobarrel_sf"/>
</dbReference>
<accession>A0AA88D7J7</accession>
<dbReference type="GO" id="GO:0003677">
    <property type="term" value="F:DNA binding"/>
    <property type="evidence" value="ECO:0007669"/>
    <property type="project" value="UniProtKB-KW"/>
</dbReference>
<dbReference type="EMBL" id="BTGU01001793">
    <property type="protein sequence ID" value="GMN29375.1"/>
    <property type="molecule type" value="Genomic_DNA"/>
</dbReference>
<dbReference type="EMBL" id="BTGU01001796">
    <property type="protein sequence ID" value="GMN29424.1"/>
    <property type="molecule type" value="Genomic_DNA"/>
</dbReference>
<feature type="compositionally biased region" description="Basic and acidic residues" evidence="6">
    <location>
        <begin position="93"/>
        <end position="110"/>
    </location>
</feature>
<dbReference type="GO" id="GO:0005634">
    <property type="term" value="C:nucleus"/>
    <property type="evidence" value="ECO:0007669"/>
    <property type="project" value="UniProtKB-SubCell"/>
</dbReference>
<dbReference type="Gene3D" id="2.40.330.10">
    <property type="entry name" value="DNA-binding pseudobarrel domain"/>
    <property type="match status" value="1"/>
</dbReference>
<evidence type="ECO:0000313" key="8">
    <source>
        <dbReference type="EMBL" id="GMN29375.1"/>
    </source>
</evidence>
<gene>
    <name evidence="8" type="ORF">TIFTF001_041306</name>
    <name evidence="9" type="ORF">TIFTF001_041308</name>
    <name evidence="10" type="ORF">TIFTF001_041310</name>
    <name evidence="11" type="ORF">TIFTF001_041312</name>
</gene>
<proteinExistence type="predicted"/>
<dbReference type="SMART" id="SM01019">
    <property type="entry name" value="B3"/>
    <property type="match status" value="1"/>
</dbReference>
<dbReference type="PROSITE" id="PS50863">
    <property type="entry name" value="B3"/>
    <property type="match status" value="1"/>
</dbReference>
<evidence type="ECO:0000313" key="10">
    <source>
        <dbReference type="EMBL" id="GMN29410.1"/>
    </source>
</evidence>
<dbReference type="CDD" id="cd10017">
    <property type="entry name" value="B3_DNA"/>
    <property type="match status" value="1"/>
</dbReference>
<keyword evidence="3" id="KW-0238">DNA-binding</keyword>
<feature type="region of interest" description="Disordered" evidence="6">
    <location>
        <begin position="175"/>
        <end position="202"/>
    </location>
</feature>
<evidence type="ECO:0000256" key="3">
    <source>
        <dbReference type="ARBA" id="ARBA00023125"/>
    </source>
</evidence>
<feature type="domain" description="TF-B3" evidence="7">
    <location>
        <begin position="1"/>
        <end position="80"/>
    </location>
</feature>
<evidence type="ECO:0000256" key="5">
    <source>
        <dbReference type="ARBA" id="ARBA00023242"/>
    </source>
</evidence>
<comment type="caution">
    <text evidence="11">The sequence shown here is derived from an EMBL/GenBank/DDBJ whole genome shotgun (WGS) entry which is preliminary data.</text>
</comment>
<feature type="compositionally biased region" description="Polar residues" evidence="6">
    <location>
        <begin position="121"/>
        <end position="133"/>
    </location>
</feature>
<dbReference type="PANTHER" id="PTHR31920">
    <property type="entry name" value="B3 DOMAIN-CONTAINING"/>
    <property type="match status" value="1"/>
</dbReference>
<sequence length="202" mass="22605">MQKLPKRVARLYGGTLPKSILLKPPYGSEWKIGLKKSDGKVWLNQDWPKFAKHYSLGVGHLLIFRHEGNSQFQLSICDSSTCQIDYPSITAHSDKSEVKGNPKVPNKEETKDDDDDDSVQILGSSSPCPNTAEESLPPISPPRKRMRTSASAQLLKRVRGDNYCLHLQSEAVGIKSQHPREKVDAKKGKVTAARQRLKGYNR</sequence>
<feature type="region of interest" description="Disordered" evidence="6">
    <location>
        <begin position="93"/>
        <end position="152"/>
    </location>
</feature>
<keyword evidence="2" id="KW-0805">Transcription regulation</keyword>
<feature type="compositionally biased region" description="Basic and acidic residues" evidence="6">
    <location>
        <begin position="178"/>
        <end position="187"/>
    </location>
</feature>
<keyword evidence="4" id="KW-0804">Transcription</keyword>
<dbReference type="Pfam" id="PF02362">
    <property type="entry name" value="B3"/>
    <property type="match status" value="1"/>
</dbReference>
<evidence type="ECO:0000256" key="1">
    <source>
        <dbReference type="ARBA" id="ARBA00004123"/>
    </source>
</evidence>
<dbReference type="EMBL" id="BTGU01001794">
    <property type="protein sequence ID" value="GMN29392.1"/>
    <property type="molecule type" value="Genomic_DNA"/>
</dbReference>
<comment type="subcellular location">
    <subcellularLocation>
        <location evidence="1">Nucleus</location>
    </subcellularLocation>
</comment>
<dbReference type="InterPro" id="IPR050655">
    <property type="entry name" value="Plant_B3_domain"/>
</dbReference>
<keyword evidence="5" id="KW-0539">Nucleus</keyword>
<reference evidence="11" key="1">
    <citation type="submission" date="2023-07" db="EMBL/GenBank/DDBJ databases">
        <title>draft genome sequence of fig (Ficus carica).</title>
        <authorList>
            <person name="Takahashi T."/>
            <person name="Nishimura K."/>
        </authorList>
    </citation>
    <scope>NUCLEOTIDE SEQUENCE</scope>
</reference>
<dbReference type="AlphaFoldDB" id="A0AA88D7J7"/>
<dbReference type="SUPFAM" id="SSF101936">
    <property type="entry name" value="DNA-binding pseudobarrel domain"/>
    <property type="match status" value="1"/>
</dbReference>
<evidence type="ECO:0000256" key="2">
    <source>
        <dbReference type="ARBA" id="ARBA00023015"/>
    </source>
</evidence>
<dbReference type="InterPro" id="IPR003340">
    <property type="entry name" value="B3_DNA-bd"/>
</dbReference>
<dbReference type="Proteomes" id="UP001187192">
    <property type="component" value="Unassembled WGS sequence"/>
</dbReference>
<evidence type="ECO:0000256" key="4">
    <source>
        <dbReference type="ARBA" id="ARBA00023163"/>
    </source>
</evidence>
<evidence type="ECO:0000259" key="7">
    <source>
        <dbReference type="PROSITE" id="PS50863"/>
    </source>
</evidence>
<evidence type="ECO:0000313" key="12">
    <source>
        <dbReference type="Proteomes" id="UP001187192"/>
    </source>
</evidence>
<dbReference type="PANTHER" id="PTHR31920:SF108">
    <property type="entry name" value="B3 DOMAIN-CONTAINING TRANSCRIPTION FACTOR VRN1-LIKE"/>
    <property type="match status" value="1"/>
</dbReference>
<dbReference type="EMBL" id="BTGU01001795">
    <property type="protein sequence ID" value="GMN29410.1"/>
    <property type="molecule type" value="Genomic_DNA"/>
</dbReference>
<protein>
    <recommendedName>
        <fullName evidence="7">TF-B3 domain-containing protein</fullName>
    </recommendedName>
</protein>